<evidence type="ECO:0000313" key="3">
    <source>
        <dbReference type="Proteomes" id="UP000320421"/>
    </source>
</evidence>
<dbReference type="RefSeq" id="WP_145180225.1">
    <property type="nucleotide sequence ID" value="NZ_CP036266.1"/>
</dbReference>
<dbReference type="Proteomes" id="UP000320421">
    <property type="component" value="Chromosome"/>
</dbReference>
<keyword evidence="2" id="KW-0560">Oxidoreductase</keyword>
<keyword evidence="3" id="KW-1185">Reference proteome</keyword>
<comment type="cofactor">
    <cofactor evidence="1">
        <name>Fe(2+)</name>
        <dbReference type="ChEBI" id="CHEBI:29033"/>
    </cofactor>
</comment>
<dbReference type="Gene3D" id="2.60.120.620">
    <property type="entry name" value="q2cbj1_9rhob like domain"/>
    <property type="match status" value="1"/>
</dbReference>
<dbReference type="PANTHER" id="PTHR20883:SF48">
    <property type="entry name" value="ECTOINE DIOXYGENASE"/>
    <property type="match status" value="1"/>
</dbReference>
<gene>
    <name evidence="2" type="ORF">HG66A1_03340</name>
</gene>
<reference evidence="2 3" key="1">
    <citation type="submission" date="2019-02" db="EMBL/GenBank/DDBJ databases">
        <title>Deep-cultivation of Planctomycetes and their phenomic and genomic characterization uncovers novel biology.</title>
        <authorList>
            <person name="Wiegand S."/>
            <person name="Jogler M."/>
            <person name="Boedeker C."/>
            <person name="Pinto D."/>
            <person name="Vollmers J."/>
            <person name="Rivas-Marin E."/>
            <person name="Kohn T."/>
            <person name="Peeters S.H."/>
            <person name="Heuer A."/>
            <person name="Rast P."/>
            <person name="Oberbeckmann S."/>
            <person name="Bunk B."/>
            <person name="Jeske O."/>
            <person name="Meyerdierks A."/>
            <person name="Storesund J.E."/>
            <person name="Kallscheuer N."/>
            <person name="Luecker S."/>
            <person name="Lage O.M."/>
            <person name="Pohl T."/>
            <person name="Merkel B.J."/>
            <person name="Hornburger P."/>
            <person name="Mueller R.-W."/>
            <person name="Bruemmer F."/>
            <person name="Labrenz M."/>
            <person name="Spormann A.M."/>
            <person name="Op den Camp H."/>
            <person name="Overmann J."/>
            <person name="Amann R."/>
            <person name="Jetten M.S.M."/>
            <person name="Mascher T."/>
            <person name="Medema M.H."/>
            <person name="Devos D.P."/>
            <person name="Kaster A.-K."/>
            <person name="Ovreas L."/>
            <person name="Rohde M."/>
            <person name="Galperin M.Y."/>
            <person name="Jogler C."/>
        </authorList>
    </citation>
    <scope>NUCLEOTIDE SEQUENCE [LARGE SCALE GENOMIC DNA]</scope>
    <source>
        <strain evidence="2 3">HG66A1</strain>
    </source>
</reference>
<dbReference type="Pfam" id="PF05721">
    <property type="entry name" value="PhyH"/>
    <property type="match status" value="1"/>
</dbReference>
<sequence length="260" mass="29486">MTISITRAQQDQWQQTGYLKLPGFLTPDETRNLQEWVEEISEWPASDDQWMHHFEQTPAGIRLARTEYLLDFHTGIRSLLTTGKIPEYAGSLIGEPAVLYKEKINYKYPGGGGYAPHQDAPAYEFIHNHITCSIAIDAATPENGCLFFAPDLHRQGLLHLDEHGCIEPEFALTLNWEPVPMQPGDALFFSSYAPHKSPPNKTEQPRRTLYLTYNALAEGDRREAYYADKRRSLAEIGQTSAEKLQISKIGHFNGKPVERS</sequence>
<dbReference type="EMBL" id="CP036266">
    <property type="protein sequence ID" value="QDT18573.1"/>
    <property type="molecule type" value="Genomic_DNA"/>
</dbReference>
<proteinExistence type="predicted"/>
<name>A0A517PGS5_9PLAN</name>
<keyword evidence="2" id="KW-0223">Dioxygenase</keyword>
<evidence type="ECO:0000313" key="2">
    <source>
        <dbReference type="EMBL" id="QDT18573.1"/>
    </source>
</evidence>
<evidence type="ECO:0000256" key="1">
    <source>
        <dbReference type="ARBA" id="ARBA00001954"/>
    </source>
</evidence>
<organism evidence="2 3">
    <name type="scientific">Gimesia chilikensis</name>
    <dbReference type="NCBI Taxonomy" id="2605989"/>
    <lineage>
        <taxon>Bacteria</taxon>
        <taxon>Pseudomonadati</taxon>
        <taxon>Planctomycetota</taxon>
        <taxon>Planctomycetia</taxon>
        <taxon>Planctomycetales</taxon>
        <taxon>Planctomycetaceae</taxon>
        <taxon>Gimesia</taxon>
    </lineage>
</organism>
<dbReference type="InterPro" id="IPR008775">
    <property type="entry name" value="Phytyl_CoA_dOase-like"/>
</dbReference>
<dbReference type="GO" id="GO:0016706">
    <property type="term" value="F:2-oxoglutarate-dependent dioxygenase activity"/>
    <property type="evidence" value="ECO:0007669"/>
    <property type="project" value="UniProtKB-ARBA"/>
</dbReference>
<dbReference type="OrthoDB" id="9796766at2"/>
<dbReference type="AlphaFoldDB" id="A0A517PGS5"/>
<dbReference type="SUPFAM" id="SSF51197">
    <property type="entry name" value="Clavaminate synthase-like"/>
    <property type="match status" value="1"/>
</dbReference>
<dbReference type="PANTHER" id="PTHR20883">
    <property type="entry name" value="PHYTANOYL-COA DIOXYGENASE DOMAIN CONTAINING 1"/>
    <property type="match status" value="1"/>
</dbReference>
<protein>
    <submittedName>
        <fullName evidence="2">Phytanoyl-CoA dioxygenase (PhyH)</fullName>
    </submittedName>
</protein>
<accession>A0A517PGS5</accession>
<dbReference type="GO" id="GO:0005506">
    <property type="term" value="F:iron ion binding"/>
    <property type="evidence" value="ECO:0007669"/>
    <property type="project" value="UniProtKB-ARBA"/>
</dbReference>